<dbReference type="OrthoDB" id="2162691at2759"/>
<dbReference type="InterPro" id="IPR051482">
    <property type="entry name" value="Cholesterol_transport"/>
</dbReference>
<dbReference type="InterPro" id="IPR004182">
    <property type="entry name" value="GRAM"/>
</dbReference>
<proteinExistence type="predicted"/>
<feature type="region of interest" description="Disordered" evidence="5">
    <location>
        <begin position="660"/>
        <end position="684"/>
    </location>
</feature>
<dbReference type="Proteomes" id="UP000694429">
    <property type="component" value="Chromosome 5"/>
</dbReference>
<accession>A0A8C0M1H6</accession>
<feature type="transmembrane region" description="Helical" evidence="6">
    <location>
        <begin position="740"/>
        <end position="760"/>
    </location>
</feature>
<dbReference type="FunFam" id="2.30.29.30:FF:000008">
    <property type="entry name" value="GRAM domain containing 1B"/>
    <property type="match status" value="1"/>
</dbReference>
<reference evidence="8" key="2">
    <citation type="submission" date="2025-08" db="UniProtKB">
        <authorList>
            <consortium name="Ensembl"/>
        </authorList>
    </citation>
    <scope>IDENTIFICATION</scope>
</reference>
<feature type="compositionally biased region" description="Low complexity" evidence="5">
    <location>
        <begin position="11"/>
        <end position="37"/>
    </location>
</feature>
<feature type="compositionally biased region" description="Low complexity" evidence="5">
    <location>
        <begin position="176"/>
        <end position="187"/>
    </location>
</feature>
<feature type="compositionally biased region" description="Polar residues" evidence="5">
    <location>
        <begin position="376"/>
        <end position="385"/>
    </location>
</feature>
<feature type="compositionally biased region" description="Basic and acidic residues" evidence="5">
    <location>
        <begin position="662"/>
        <end position="673"/>
    </location>
</feature>
<keyword evidence="4 6" id="KW-0472">Membrane</keyword>
<evidence type="ECO:0000313" key="8">
    <source>
        <dbReference type="Ensembl" id="ENSCAFP00030000757.1"/>
    </source>
</evidence>
<dbReference type="PROSITE" id="PS51778">
    <property type="entry name" value="VAST"/>
    <property type="match status" value="1"/>
</dbReference>
<evidence type="ECO:0000256" key="5">
    <source>
        <dbReference type="SAM" id="MobiDB-lite"/>
    </source>
</evidence>
<protein>
    <submittedName>
        <fullName evidence="8">GRAM domain containing 1B</fullName>
    </submittedName>
</protein>
<dbReference type="InterPro" id="IPR011993">
    <property type="entry name" value="PH-like_dom_sf"/>
</dbReference>
<dbReference type="InterPro" id="IPR031968">
    <property type="entry name" value="VASt"/>
</dbReference>
<dbReference type="Ensembl" id="ENSCAFT00030000880.1">
    <property type="protein sequence ID" value="ENSCAFP00030000757.1"/>
    <property type="gene ID" value="ENSCAFG00030000509.1"/>
</dbReference>
<dbReference type="Pfam" id="PF16016">
    <property type="entry name" value="VASt"/>
    <property type="match status" value="1"/>
</dbReference>
<evidence type="ECO:0000256" key="6">
    <source>
        <dbReference type="SAM" id="Phobius"/>
    </source>
</evidence>
<dbReference type="GO" id="GO:0044232">
    <property type="term" value="C:organelle membrane contact site"/>
    <property type="evidence" value="ECO:0007669"/>
    <property type="project" value="UniProtKB-ARBA"/>
</dbReference>
<dbReference type="PANTHER" id="PTHR23319">
    <property type="entry name" value="GRAM DOMAIN CONTAINING 1B, ISOFORM E"/>
    <property type="match status" value="1"/>
</dbReference>
<feature type="region of interest" description="Disordered" evidence="5">
    <location>
        <begin position="119"/>
        <end position="198"/>
    </location>
</feature>
<evidence type="ECO:0000256" key="4">
    <source>
        <dbReference type="ARBA" id="ARBA00023136"/>
    </source>
</evidence>
<organism evidence="8 9">
    <name type="scientific">Canis lupus familiaris</name>
    <name type="common">Dog</name>
    <name type="synonym">Canis familiaris</name>
    <dbReference type="NCBI Taxonomy" id="9615"/>
    <lineage>
        <taxon>Eukaryota</taxon>
        <taxon>Metazoa</taxon>
        <taxon>Chordata</taxon>
        <taxon>Craniata</taxon>
        <taxon>Vertebrata</taxon>
        <taxon>Euteleostomi</taxon>
        <taxon>Mammalia</taxon>
        <taxon>Eutheria</taxon>
        <taxon>Laurasiatheria</taxon>
        <taxon>Carnivora</taxon>
        <taxon>Caniformia</taxon>
        <taxon>Canidae</taxon>
        <taxon>Canis</taxon>
    </lineage>
</organism>
<feature type="compositionally biased region" description="Basic and acidic residues" evidence="5">
    <location>
        <begin position="158"/>
        <end position="168"/>
    </location>
</feature>
<name>A0A8C0M1H6_CANLF</name>
<evidence type="ECO:0000256" key="1">
    <source>
        <dbReference type="ARBA" id="ARBA00004167"/>
    </source>
</evidence>
<keyword evidence="3 6" id="KW-1133">Transmembrane helix</keyword>
<dbReference type="Pfam" id="PF02893">
    <property type="entry name" value="GRAM"/>
    <property type="match status" value="1"/>
</dbReference>
<feature type="domain" description="VASt" evidence="7">
    <location>
        <begin position="489"/>
        <end position="660"/>
    </location>
</feature>
<reference evidence="8" key="1">
    <citation type="submission" date="2019-03" db="EMBL/GenBank/DDBJ databases">
        <authorList>
            <person name="Warren W.C."/>
            <person name="Johnson G.S."/>
        </authorList>
    </citation>
    <scope>NUCLEOTIDE SEQUENCE [LARGE SCALE GENOMIC DNA]</scope>
    <source>
        <strain evidence="8">Basenji</strain>
    </source>
</reference>
<dbReference type="AlphaFoldDB" id="A0A8C0M1H6"/>
<evidence type="ECO:0000256" key="3">
    <source>
        <dbReference type="ARBA" id="ARBA00022989"/>
    </source>
</evidence>
<dbReference type="PANTHER" id="PTHR23319:SF3">
    <property type="entry name" value="PROTEIN ASTER-B"/>
    <property type="match status" value="1"/>
</dbReference>
<feature type="compositionally biased region" description="Low complexity" evidence="5">
    <location>
        <begin position="123"/>
        <end position="134"/>
    </location>
</feature>
<feature type="compositionally biased region" description="Polar residues" evidence="5">
    <location>
        <begin position="91"/>
        <end position="100"/>
    </location>
</feature>
<evidence type="ECO:0000259" key="7">
    <source>
        <dbReference type="PROSITE" id="PS51778"/>
    </source>
</evidence>
<feature type="compositionally biased region" description="Polar residues" evidence="5">
    <location>
        <begin position="398"/>
        <end position="412"/>
    </location>
</feature>
<feature type="region of interest" description="Disordered" evidence="5">
    <location>
        <begin position="371"/>
        <end position="418"/>
    </location>
</feature>
<dbReference type="CDD" id="cd13220">
    <property type="entry name" value="PH-GRAM_GRAMDC"/>
    <property type="match status" value="1"/>
</dbReference>
<comment type="subcellular location">
    <subcellularLocation>
        <location evidence="1">Membrane</location>
        <topology evidence="1">Single-pass membrane protein</topology>
    </subcellularLocation>
</comment>
<feature type="region of interest" description="Disordered" evidence="5">
    <location>
        <begin position="79"/>
        <end position="101"/>
    </location>
</feature>
<sequence length="878" mass="100756">MPAANMLENLQPPALQVPAPQGAPEGGPLWSSSSTPTLRRRRFKMRRTKNVQEQSLEAGLARELPGVLAPGKEFLQLPSIEITPSSDEDTPWSNCSTPSASPRRKRFLLRKWLRVRERKECSESSTASNSNRSTPACSPILRKRSRSPTPQSPDGDTMVEKGSDHSSDKSPSTPEQGVQRSCSSQSGRSGGKNSKKSQSWYNVLSPTYKQRNEDFRKLFKQLPDTERLIVDYSCALQRDILLQGRLYLSENWICFYSNIFRWETLLTVRLKDICSMTKEKTARLIPNAIQVCTDSEKHFFTSFGARDRTYMMMFRLWQNALLEKPLCPKELWHFVHQCYGNELGLTSDDEDYVPPDDDFNTMGYCEEIPVEENEVNDSSSKSSIETKPDASPQLPKKSITNSTLTSTGSSEAPVSFDGLPLEEEVLEGDGSLEKELAIDNIIGEKIEIVAPVTSPSLDFNDNEDIPTELSDSSDTHDEGEVQAFYEDLSGRQYVNEVFNFSVDKLYDLLFTDSPFQRDFMEQRRFSDIIFHPWKKEENGNQSRVILYTITLTNPLAPKTATVRETQTMYKASQESECYVIDAEVLTHDVPYHDYFYTINRYTLTRVARNKSRLRVSTELRYRKQPWGLVKTFIEKNFWSGLEDYFRHLESELTKTESTYLAEMHRQSPKEKTSKAPTVRRRKRPHAHLRVPHLEEVMSPVTTPTDEDVGHRIKHVAGSTQTRHIPEDTPNGFHLQSVSKLLLIISCVLVLLVILNMMLFYKLWMLEYTTQTLTAWQGLRLQERLPQSQTEWAQLLESQQKYHDTELQKWREIIKSSVMLLDQAVGQSSHPPLDILILTPQPPAGWPHSLHLYVFFQKMRFGSEWSVFLEGHLLTPLLP</sequence>
<feature type="region of interest" description="Disordered" evidence="5">
    <location>
        <begin position="1"/>
        <end position="39"/>
    </location>
</feature>
<dbReference type="GO" id="GO:0005789">
    <property type="term" value="C:endoplasmic reticulum membrane"/>
    <property type="evidence" value="ECO:0007669"/>
    <property type="project" value="UniProtKB-ARBA"/>
</dbReference>
<evidence type="ECO:0000256" key="2">
    <source>
        <dbReference type="ARBA" id="ARBA00022692"/>
    </source>
</evidence>
<evidence type="ECO:0000313" key="9">
    <source>
        <dbReference type="Proteomes" id="UP000694429"/>
    </source>
</evidence>
<keyword evidence="2 6" id="KW-0812">Transmembrane</keyword>
<dbReference type="Gene3D" id="2.30.29.30">
    <property type="entry name" value="Pleckstrin-homology domain (PH domain)/Phosphotyrosine-binding domain (PTB)"/>
    <property type="match status" value="1"/>
</dbReference>
<dbReference type="SMART" id="SM00568">
    <property type="entry name" value="GRAM"/>
    <property type="match status" value="1"/>
</dbReference>